<proteinExistence type="inferred from homology"/>
<dbReference type="Gene3D" id="3.40.1280.10">
    <property type="match status" value="1"/>
</dbReference>
<name>A0A813K0J0_POLGL</name>
<evidence type="ECO:0000256" key="7">
    <source>
        <dbReference type="ARBA" id="ARBA00022679"/>
    </source>
</evidence>
<dbReference type="EMBL" id="CAJNNW010027944">
    <property type="protein sequence ID" value="CAE8693909.1"/>
    <property type="molecule type" value="Genomic_DNA"/>
</dbReference>
<evidence type="ECO:0000256" key="8">
    <source>
        <dbReference type="ARBA" id="ARBA00022691"/>
    </source>
</evidence>
<dbReference type="GO" id="GO:0070042">
    <property type="term" value="F:rRNA (uridine-N3-)-methyltransferase activity"/>
    <property type="evidence" value="ECO:0007669"/>
    <property type="project" value="TreeGrafter"/>
</dbReference>
<dbReference type="EC" id="2.1.1.193" evidence="3"/>
<dbReference type="Proteomes" id="UP000626109">
    <property type="component" value="Unassembled WGS sequence"/>
</dbReference>
<keyword evidence="5" id="KW-0698">rRNA processing</keyword>
<keyword evidence="4" id="KW-0963">Cytoplasm</keyword>
<evidence type="ECO:0000313" key="13">
    <source>
        <dbReference type="Proteomes" id="UP000626109"/>
    </source>
</evidence>
<dbReference type="Pfam" id="PF04452">
    <property type="entry name" value="Methyltrans_RNA"/>
    <property type="match status" value="1"/>
</dbReference>
<dbReference type="PANTHER" id="PTHR30027">
    <property type="entry name" value="RIBOSOMAL RNA SMALL SUBUNIT METHYLTRANSFERASE E"/>
    <property type="match status" value="1"/>
</dbReference>
<evidence type="ECO:0000256" key="1">
    <source>
        <dbReference type="ARBA" id="ARBA00004496"/>
    </source>
</evidence>
<keyword evidence="7" id="KW-0808">Transferase</keyword>
<dbReference type="GO" id="GO:0070475">
    <property type="term" value="P:rRNA base methylation"/>
    <property type="evidence" value="ECO:0007669"/>
    <property type="project" value="TreeGrafter"/>
</dbReference>
<evidence type="ECO:0000256" key="10">
    <source>
        <dbReference type="ARBA" id="ARBA00047944"/>
    </source>
</evidence>
<comment type="caution">
    <text evidence="12">The sequence shown here is derived from an EMBL/GenBank/DDBJ whole genome shotgun (WGS) entry which is preliminary data.</text>
</comment>
<evidence type="ECO:0000313" key="12">
    <source>
        <dbReference type="EMBL" id="CAE8693909.1"/>
    </source>
</evidence>
<evidence type="ECO:0000256" key="3">
    <source>
        <dbReference type="ARBA" id="ARBA00012328"/>
    </source>
</evidence>
<dbReference type="InterPro" id="IPR029028">
    <property type="entry name" value="Alpha/beta_knot_MTases"/>
</dbReference>
<feature type="domain" description="Ribosomal RNA small subunit methyltransferase E methyltransferase" evidence="11">
    <location>
        <begin position="19"/>
        <end position="150"/>
    </location>
</feature>
<dbReference type="AlphaFoldDB" id="A0A813K0J0"/>
<evidence type="ECO:0000256" key="5">
    <source>
        <dbReference type="ARBA" id="ARBA00022552"/>
    </source>
</evidence>
<dbReference type="InterPro" id="IPR006700">
    <property type="entry name" value="RsmE"/>
</dbReference>
<evidence type="ECO:0000256" key="6">
    <source>
        <dbReference type="ARBA" id="ARBA00022603"/>
    </source>
</evidence>
<protein>
    <recommendedName>
        <fullName evidence="3">16S rRNA (uracil(1498)-N(3))-methyltransferase</fullName>
        <ecNumber evidence="3">2.1.1.193</ecNumber>
    </recommendedName>
</protein>
<keyword evidence="6" id="KW-0489">Methyltransferase</keyword>
<dbReference type="SUPFAM" id="SSF75217">
    <property type="entry name" value="alpha/beta knot"/>
    <property type="match status" value="1"/>
</dbReference>
<dbReference type="InterPro" id="IPR046886">
    <property type="entry name" value="RsmE_MTase_dom"/>
</dbReference>
<comment type="similarity">
    <text evidence="2">Belongs to the RNA methyltransferase RsmE family.</text>
</comment>
<reference evidence="12" key="1">
    <citation type="submission" date="2021-02" db="EMBL/GenBank/DDBJ databases">
        <authorList>
            <person name="Dougan E. K."/>
            <person name="Rhodes N."/>
            <person name="Thang M."/>
            <person name="Chan C."/>
        </authorList>
    </citation>
    <scope>NUCLEOTIDE SEQUENCE</scope>
</reference>
<evidence type="ECO:0000259" key="11">
    <source>
        <dbReference type="Pfam" id="PF04452"/>
    </source>
</evidence>
<gene>
    <name evidence="12" type="ORF">PGLA2088_LOCUS28592</name>
</gene>
<feature type="non-terminal residue" evidence="12">
    <location>
        <position position="151"/>
    </location>
</feature>
<comment type="subcellular location">
    <subcellularLocation>
        <location evidence="1">Cytoplasm</location>
    </subcellularLocation>
</comment>
<evidence type="ECO:0000256" key="2">
    <source>
        <dbReference type="ARBA" id="ARBA00005528"/>
    </source>
</evidence>
<comment type="catalytic activity">
    <reaction evidence="10">
        <text>uridine(1498) in 16S rRNA + S-adenosyl-L-methionine = N(3)-methyluridine(1498) in 16S rRNA + S-adenosyl-L-homocysteine + H(+)</text>
        <dbReference type="Rhea" id="RHEA:42920"/>
        <dbReference type="Rhea" id="RHEA-COMP:10283"/>
        <dbReference type="Rhea" id="RHEA-COMP:10284"/>
        <dbReference type="ChEBI" id="CHEBI:15378"/>
        <dbReference type="ChEBI" id="CHEBI:57856"/>
        <dbReference type="ChEBI" id="CHEBI:59789"/>
        <dbReference type="ChEBI" id="CHEBI:65315"/>
        <dbReference type="ChEBI" id="CHEBI:74502"/>
        <dbReference type="EC" id="2.1.1.193"/>
    </reaction>
</comment>
<comment type="function">
    <text evidence="9">Specifically methylates the N3 position of the uracil ring of uridine 1498 (m3U1498) in 16S rRNA. Acts on the fully assembled 30S ribosomal subunit.</text>
</comment>
<keyword evidence="8" id="KW-0949">S-adenosyl-L-methionine</keyword>
<dbReference type="InterPro" id="IPR029026">
    <property type="entry name" value="tRNA_m1G_MTases_N"/>
</dbReference>
<sequence>VGNLVLCGAFSVETCYFRSHLLETETLHQLLGRGLAQAGDTIMPNVIIERDLKVLLAEGGPLDQLIPRQSALRVVAHPGSAEFMEGGAVELEQLASPSPGAMPSTRILVAVGPEAGWAEPSELQMLGAAGFRCVTAGPRILRSDVAVCTLL</sequence>
<feature type="non-terminal residue" evidence="12">
    <location>
        <position position="1"/>
    </location>
</feature>
<organism evidence="12 13">
    <name type="scientific">Polarella glacialis</name>
    <name type="common">Dinoflagellate</name>
    <dbReference type="NCBI Taxonomy" id="89957"/>
    <lineage>
        <taxon>Eukaryota</taxon>
        <taxon>Sar</taxon>
        <taxon>Alveolata</taxon>
        <taxon>Dinophyceae</taxon>
        <taxon>Suessiales</taxon>
        <taxon>Suessiaceae</taxon>
        <taxon>Polarella</taxon>
    </lineage>
</organism>
<evidence type="ECO:0000256" key="9">
    <source>
        <dbReference type="ARBA" id="ARBA00025699"/>
    </source>
</evidence>
<evidence type="ECO:0000256" key="4">
    <source>
        <dbReference type="ARBA" id="ARBA00022490"/>
    </source>
</evidence>
<dbReference type="GO" id="GO:0005737">
    <property type="term" value="C:cytoplasm"/>
    <property type="evidence" value="ECO:0007669"/>
    <property type="project" value="UniProtKB-SubCell"/>
</dbReference>
<accession>A0A813K0J0</accession>
<dbReference type="PANTHER" id="PTHR30027:SF3">
    <property type="entry name" value="16S RRNA (URACIL(1498)-N(3))-METHYLTRANSFERASE"/>
    <property type="match status" value="1"/>
</dbReference>